<dbReference type="InterPro" id="IPR000014">
    <property type="entry name" value="PAS"/>
</dbReference>
<name>A0ABD5Y462_9EURY</name>
<dbReference type="AlphaFoldDB" id="A0ABD5Y462"/>
<evidence type="ECO:0000256" key="5">
    <source>
        <dbReference type="ARBA" id="ARBA00022777"/>
    </source>
</evidence>
<dbReference type="InterPro" id="IPR001610">
    <property type="entry name" value="PAC"/>
</dbReference>
<dbReference type="Pfam" id="PF13426">
    <property type="entry name" value="PAS_9"/>
    <property type="match status" value="1"/>
</dbReference>
<dbReference type="Pfam" id="PF08448">
    <property type="entry name" value="PAS_4"/>
    <property type="match status" value="3"/>
</dbReference>
<dbReference type="PRINTS" id="PR00344">
    <property type="entry name" value="BCTRLSENSOR"/>
</dbReference>
<dbReference type="SMART" id="SM00388">
    <property type="entry name" value="HisKA"/>
    <property type="match status" value="1"/>
</dbReference>
<evidence type="ECO:0000256" key="4">
    <source>
        <dbReference type="ARBA" id="ARBA00022679"/>
    </source>
</evidence>
<dbReference type="GO" id="GO:0004673">
    <property type="term" value="F:protein histidine kinase activity"/>
    <property type="evidence" value="ECO:0007669"/>
    <property type="project" value="UniProtKB-EC"/>
</dbReference>
<dbReference type="FunFam" id="3.30.565.10:FF:000006">
    <property type="entry name" value="Sensor histidine kinase WalK"/>
    <property type="match status" value="1"/>
</dbReference>
<feature type="domain" description="PAC" evidence="7">
    <location>
        <begin position="443"/>
        <end position="506"/>
    </location>
</feature>
<proteinExistence type="predicted"/>
<dbReference type="SUPFAM" id="SSF55785">
    <property type="entry name" value="PYP-like sensor domain (PAS domain)"/>
    <property type="match status" value="4"/>
</dbReference>
<evidence type="ECO:0000256" key="3">
    <source>
        <dbReference type="ARBA" id="ARBA00022553"/>
    </source>
</evidence>
<organism evidence="8 9">
    <name type="scientific">Halosimplex aquaticum</name>
    <dbReference type="NCBI Taxonomy" id="3026162"/>
    <lineage>
        <taxon>Archaea</taxon>
        <taxon>Methanobacteriati</taxon>
        <taxon>Methanobacteriota</taxon>
        <taxon>Stenosarchaea group</taxon>
        <taxon>Halobacteria</taxon>
        <taxon>Halobacteriales</taxon>
        <taxon>Haloarculaceae</taxon>
        <taxon>Halosimplex</taxon>
    </lineage>
</organism>
<evidence type="ECO:0000313" key="9">
    <source>
        <dbReference type="Proteomes" id="UP001596432"/>
    </source>
</evidence>
<gene>
    <name evidence="8" type="ORF">ACFQMA_10390</name>
</gene>
<dbReference type="InterPro" id="IPR003661">
    <property type="entry name" value="HisK_dim/P_dom"/>
</dbReference>
<dbReference type="InterPro" id="IPR013656">
    <property type="entry name" value="PAS_4"/>
</dbReference>
<dbReference type="PROSITE" id="PS50113">
    <property type="entry name" value="PAC"/>
    <property type="match status" value="4"/>
</dbReference>
<dbReference type="CDD" id="cd00082">
    <property type="entry name" value="HisKA"/>
    <property type="match status" value="1"/>
</dbReference>
<accession>A0ABD5Y462</accession>
<keyword evidence="3" id="KW-0597">Phosphoprotein</keyword>
<dbReference type="InterPro" id="IPR036097">
    <property type="entry name" value="HisK_dim/P_sf"/>
</dbReference>
<evidence type="ECO:0000256" key="2">
    <source>
        <dbReference type="ARBA" id="ARBA00012438"/>
    </source>
</evidence>
<dbReference type="SMART" id="SM00387">
    <property type="entry name" value="HATPase_c"/>
    <property type="match status" value="1"/>
</dbReference>
<reference evidence="8 9" key="1">
    <citation type="journal article" date="2019" name="Int. J. Syst. Evol. Microbiol.">
        <title>The Global Catalogue of Microorganisms (GCM) 10K type strain sequencing project: providing services to taxonomists for standard genome sequencing and annotation.</title>
        <authorList>
            <consortium name="The Broad Institute Genomics Platform"/>
            <consortium name="The Broad Institute Genome Sequencing Center for Infectious Disease"/>
            <person name="Wu L."/>
            <person name="Ma J."/>
        </authorList>
    </citation>
    <scope>NUCLEOTIDE SEQUENCE [LARGE SCALE GENOMIC DNA]</scope>
    <source>
        <strain evidence="8 9">XZYJT29</strain>
    </source>
</reference>
<comment type="catalytic activity">
    <reaction evidence="1">
        <text>ATP + protein L-histidine = ADP + protein N-phospho-L-histidine.</text>
        <dbReference type="EC" id="2.7.13.3"/>
    </reaction>
</comment>
<dbReference type="Gene3D" id="3.30.450.20">
    <property type="entry name" value="PAS domain"/>
    <property type="match status" value="4"/>
</dbReference>
<sequence>MADRKERERELQRYERLVENLPVGVYRNTPGPDGEFVEMNDALARIFDADSPAELMEVPVSDLYPDPEARAAFSERLRREGIVRNEELRQRTLDDREIWISVTGIKTEEDGEVYFDGIVQDITERTERERELRETERRFEAVFEDPNILVGLLEPDGTVLDINETAMEYIEADLADVQGDPFWETPWWGMGDDVGEEVREWTERAAAGEYVEFQADLTRPDGERYALEGYFRPVTDDDGEVVSIIVSDRDVTERREYERQLAESEQRYRALAEYFPNGIVTLFDHDLQYTLAAGQGFDRIPVEPADLEGKQFYDAWPEDTADALEPAFEAALDGRERAVEVEYEGRDWVVHGVPITDERGDVFAGMTMAQDITERKERERALEESERRYRTLAEHFPNGAVGVYDRDLRYTLAAGAKLGTDLPDSDRMEGERMPDLFPEQTVADLEPLFRAAIEDGKTASTTTEFGGRHWRVWAAPLRRADGEIFAGLSFAQDVTERREYERMLEESNERLEQFAYAASHDLQEPLRMVSSYLQLIERRYEDELDEDGREFIEYAVDGADRMRDMIDGLLQYSRVETRGNPFETVDLDAVVAEAREDLGMKIEESDAEITVADLPRVEGDDGQLRQVVQNLLDNAIEYSGNEPPRVHVSAERTGDWWEVSVSDEGIGIDPEDADRAFEVFQSLHDRADYDGTGIGLALCERIVERHGGEIWVDSEPDEGATFSFTLPAPEDDNE</sequence>
<dbReference type="InterPro" id="IPR000700">
    <property type="entry name" value="PAS-assoc_C"/>
</dbReference>
<keyword evidence="9" id="KW-1185">Reference proteome</keyword>
<feature type="domain" description="PAC" evidence="7">
    <location>
        <begin position="322"/>
        <end position="384"/>
    </location>
</feature>
<dbReference type="SMART" id="SM00091">
    <property type="entry name" value="PAS"/>
    <property type="match status" value="3"/>
</dbReference>
<comment type="caution">
    <text evidence="8">The sequence shown here is derived from an EMBL/GenBank/DDBJ whole genome shotgun (WGS) entry which is preliminary data.</text>
</comment>
<dbReference type="EC" id="2.7.13.3" evidence="2"/>
<dbReference type="Gene3D" id="3.30.565.10">
    <property type="entry name" value="Histidine kinase-like ATPase, C-terminal domain"/>
    <property type="match status" value="1"/>
</dbReference>
<feature type="domain" description="PAC" evidence="7">
    <location>
        <begin position="84"/>
        <end position="134"/>
    </location>
</feature>
<dbReference type="InterPro" id="IPR003594">
    <property type="entry name" value="HATPase_dom"/>
</dbReference>
<dbReference type="InterPro" id="IPR005467">
    <property type="entry name" value="His_kinase_dom"/>
</dbReference>
<keyword evidence="5" id="KW-0418">Kinase</keyword>
<dbReference type="PANTHER" id="PTHR43304:SF1">
    <property type="entry name" value="PAC DOMAIN-CONTAINING PROTEIN"/>
    <property type="match status" value="1"/>
</dbReference>
<dbReference type="InterPro" id="IPR036890">
    <property type="entry name" value="HATPase_C_sf"/>
</dbReference>
<dbReference type="PROSITE" id="PS50109">
    <property type="entry name" value="HIS_KIN"/>
    <property type="match status" value="1"/>
</dbReference>
<dbReference type="NCBIfam" id="TIGR00229">
    <property type="entry name" value="sensory_box"/>
    <property type="match status" value="3"/>
</dbReference>
<dbReference type="CDD" id="cd00130">
    <property type="entry name" value="PAS"/>
    <property type="match status" value="2"/>
</dbReference>
<dbReference type="SUPFAM" id="SSF55874">
    <property type="entry name" value="ATPase domain of HSP90 chaperone/DNA topoisomerase II/histidine kinase"/>
    <property type="match status" value="1"/>
</dbReference>
<dbReference type="Pfam" id="PF00512">
    <property type="entry name" value="HisKA"/>
    <property type="match status" value="1"/>
</dbReference>
<dbReference type="InterPro" id="IPR004358">
    <property type="entry name" value="Sig_transdc_His_kin-like_C"/>
</dbReference>
<keyword evidence="4" id="KW-0808">Transferase</keyword>
<dbReference type="Proteomes" id="UP001596432">
    <property type="component" value="Unassembled WGS sequence"/>
</dbReference>
<feature type="domain" description="PAC" evidence="7">
    <location>
        <begin position="211"/>
        <end position="263"/>
    </location>
</feature>
<dbReference type="SMART" id="SM00086">
    <property type="entry name" value="PAC"/>
    <property type="match status" value="2"/>
</dbReference>
<protein>
    <recommendedName>
        <fullName evidence="2">histidine kinase</fullName>
        <ecNumber evidence="2">2.7.13.3</ecNumber>
    </recommendedName>
</protein>
<dbReference type="Pfam" id="PF02518">
    <property type="entry name" value="HATPase_c"/>
    <property type="match status" value="1"/>
</dbReference>
<dbReference type="Gene3D" id="1.10.287.130">
    <property type="match status" value="1"/>
</dbReference>
<dbReference type="SUPFAM" id="SSF47384">
    <property type="entry name" value="Homodimeric domain of signal transducing histidine kinase"/>
    <property type="match status" value="1"/>
</dbReference>
<evidence type="ECO:0000259" key="6">
    <source>
        <dbReference type="PROSITE" id="PS50109"/>
    </source>
</evidence>
<dbReference type="PANTHER" id="PTHR43304">
    <property type="entry name" value="PHYTOCHROME-LIKE PROTEIN CPH1"/>
    <property type="match status" value="1"/>
</dbReference>
<evidence type="ECO:0000313" key="8">
    <source>
        <dbReference type="EMBL" id="MFC7140237.1"/>
    </source>
</evidence>
<dbReference type="InterPro" id="IPR052162">
    <property type="entry name" value="Sensor_kinase/Photoreceptor"/>
</dbReference>
<evidence type="ECO:0000259" key="7">
    <source>
        <dbReference type="PROSITE" id="PS50113"/>
    </source>
</evidence>
<evidence type="ECO:0000256" key="1">
    <source>
        <dbReference type="ARBA" id="ARBA00000085"/>
    </source>
</evidence>
<dbReference type="EMBL" id="JBHTAS010000001">
    <property type="protein sequence ID" value="MFC7140237.1"/>
    <property type="molecule type" value="Genomic_DNA"/>
</dbReference>
<feature type="domain" description="Histidine kinase" evidence="6">
    <location>
        <begin position="517"/>
        <end position="730"/>
    </location>
</feature>
<dbReference type="InterPro" id="IPR035965">
    <property type="entry name" value="PAS-like_dom_sf"/>
</dbReference>